<comment type="function">
    <text evidence="4">Has an important function as a repair enzyme for proteins that have been inactivated by oxidation. Catalyzes the reversible oxidation-reduction of methionine sulfoxide in proteins to methionine.</text>
</comment>
<reference evidence="7" key="1">
    <citation type="journal article" date="2015" name="PeerJ">
        <title>First genomic representation of candidate bacterial phylum KSB3 points to enhanced environmental sensing as a trigger of wastewater bulking.</title>
        <authorList>
            <person name="Sekiguchi Y."/>
            <person name="Ohashi A."/>
            <person name="Parks D.H."/>
            <person name="Yamauchi T."/>
            <person name="Tyson G.W."/>
            <person name="Hugenholtz P."/>
        </authorList>
    </citation>
    <scope>NUCLEOTIDE SEQUENCE [LARGE SCALE GENOMIC DNA]</scope>
</reference>
<dbReference type="HOGENOM" id="CLU_031040_10_1_0"/>
<evidence type="ECO:0000256" key="4">
    <source>
        <dbReference type="HAMAP-Rule" id="MF_01401"/>
    </source>
</evidence>
<dbReference type="InterPro" id="IPR036509">
    <property type="entry name" value="Met_Sox_Rdtase_MsrA_sf"/>
</dbReference>
<dbReference type="EC" id="1.8.4.11" evidence="4"/>
<dbReference type="PANTHER" id="PTHR43774:SF1">
    <property type="entry name" value="PEPTIDE METHIONINE SULFOXIDE REDUCTASE MSRA 2"/>
    <property type="match status" value="1"/>
</dbReference>
<comment type="catalytic activity">
    <reaction evidence="3 4">
        <text>[thioredoxin]-disulfide + L-methionine + H2O = L-methionine (S)-S-oxide + [thioredoxin]-dithiol</text>
        <dbReference type="Rhea" id="RHEA:19993"/>
        <dbReference type="Rhea" id="RHEA-COMP:10698"/>
        <dbReference type="Rhea" id="RHEA-COMP:10700"/>
        <dbReference type="ChEBI" id="CHEBI:15377"/>
        <dbReference type="ChEBI" id="CHEBI:29950"/>
        <dbReference type="ChEBI" id="CHEBI:50058"/>
        <dbReference type="ChEBI" id="CHEBI:57844"/>
        <dbReference type="ChEBI" id="CHEBI:58772"/>
        <dbReference type="EC" id="1.8.4.11"/>
    </reaction>
</comment>
<comment type="similarity">
    <text evidence="4">Belongs to the MsrA Met sulfoxide reductase family.</text>
</comment>
<gene>
    <name evidence="4" type="primary">msrA</name>
    <name evidence="7" type="ORF">U27_06383</name>
</gene>
<feature type="signal peptide" evidence="5">
    <location>
        <begin position="1"/>
        <end position="28"/>
    </location>
</feature>
<dbReference type="AlphaFoldDB" id="A0A081C494"/>
<organism evidence="7">
    <name type="scientific">Vecturithrix granuli</name>
    <dbReference type="NCBI Taxonomy" id="1499967"/>
    <lineage>
        <taxon>Bacteria</taxon>
        <taxon>Candidatus Moduliflexota</taxon>
        <taxon>Candidatus Vecturitrichia</taxon>
        <taxon>Candidatus Vecturitrichales</taxon>
        <taxon>Candidatus Vecturitrichaceae</taxon>
        <taxon>Candidatus Vecturithrix</taxon>
    </lineage>
</organism>
<dbReference type="PANTHER" id="PTHR43774">
    <property type="entry name" value="PEPTIDE METHIONINE SULFOXIDE REDUCTASE"/>
    <property type="match status" value="1"/>
</dbReference>
<feature type="chain" id="PRO_5001755471" description="Peptide methionine sulfoxide reductase MsrA" evidence="5">
    <location>
        <begin position="29"/>
        <end position="209"/>
    </location>
</feature>
<accession>A0A081C494</accession>
<proteinExistence type="inferred from homology"/>
<evidence type="ECO:0000256" key="3">
    <source>
        <dbReference type="ARBA" id="ARBA00048782"/>
    </source>
</evidence>
<keyword evidence="5" id="KW-0732">Signal</keyword>
<dbReference type="Proteomes" id="UP000030661">
    <property type="component" value="Unassembled WGS sequence"/>
</dbReference>
<evidence type="ECO:0000256" key="2">
    <source>
        <dbReference type="ARBA" id="ARBA00047806"/>
    </source>
</evidence>
<feature type="domain" description="Peptide methionine sulphoxide reductase MsrA" evidence="6">
    <location>
        <begin position="38"/>
        <end position="188"/>
    </location>
</feature>
<dbReference type="EMBL" id="DF820470">
    <property type="protein sequence ID" value="GAK59399.1"/>
    <property type="molecule type" value="Genomic_DNA"/>
</dbReference>
<evidence type="ECO:0000259" key="6">
    <source>
        <dbReference type="Pfam" id="PF01625"/>
    </source>
</evidence>
<protein>
    <recommendedName>
        <fullName evidence="4">Peptide methionine sulfoxide reductase MsrA</fullName>
        <shortName evidence="4">Protein-methionine-S-oxide reductase</shortName>
        <ecNumber evidence="4">1.8.4.11</ecNumber>
    </recommendedName>
    <alternativeName>
        <fullName evidence="4">Peptide-methionine (S)-S-oxide reductase</fullName>
        <shortName evidence="4">Peptide Met(O) reductase</shortName>
    </alternativeName>
</protein>
<feature type="active site" evidence="4">
    <location>
        <position position="45"/>
    </location>
</feature>
<dbReference type="Pfam" id="PF01625">
    <property type="entry name" value="PMSR"/>
    <property type="match status" value="1"/>
</dbReference>
<dbReference type="HAMAP" id="MF_01401">
    <property type="entry name" value="MsrA"/>
    <property type="match status" value="1"/>
</dbReference>
<name>A0A081C494_VECG1</name>
<dbReference type="GO" id="GO:0033744">
    <property type="term" value="F:L-methionine:thioredoxin-disulfide S-oxidoreductase activity"/>
    <property type="evidence" value="ECO:0007669"/>
    <property type="project" value="RHEA"/>
</dbReference>
<dbReference type="InterPro" id="IPR002569">
    <property type="entry name" value="Met_Sox_Rdtase_MsrA_dom"/>
</dbReference>
<evidence type="ECO:0000313" key="8">
    <source>
        <dbReference type="Proteomes" id="UP000030661"/>
    </source>
</evidence>
<dbReference type="Gene3D" id="3.30.1060.10">
    <property type="entry name" value="Peptide methionine sulphoxide reductase MsrA"/>
    <property type="match status" value="1"/>
</dbReference>
<dbReference type="SUPFAM" id="SSF55068">
    <property type="entry name" value="Peptide methionine sulfoxide reductase"/>
    <property type="match status" value="1"/>
</dbReference>
<dbReference type="NCBIfam" id="TIGR00401">
    <property type="entry name" value="msrA"/>
    <property type="match status" value="1"/>
</dbReference>
<evidence type="ECO:0000313" key="7">
    <source>
        <dbReference type="EMBL" id="GAK59399.1"/>
    </source>
</evidence>
<comment type="catalytic activity">
    <reaction evidence="2 4">
        <text>L-methionyl-[protein] + [thioredoxin]-disulfide + H2O = L-methionyl-(S)-S-oxide-[protein] + [thioredoxin]-dithiol</text>
        <dbReference type="Rhea" id="RHEA:14217"/>
        <dbReference type="Rhea" id="RHEA-COMP:10698"/>
        <dbReference type="Rhea" id="RHEA-COMP:10700"/>
        <dbReference type="Rhea" id="RHEA-COMP:12313"/>
        <dbReference type="Rhea" id="RHEA-COMP:12315"/>
        <dbReference type="ChEBI" id="CHEBI:15377"/>
        <dbReference type="ChEBI" id="CHEBI:16044"/>
        <dbReference type="ChEBI" id="CHEBI:29950"/>
        <dbReference type="ChEBI" id="CHEBI:44120"/>
        <dbReference type="ChEBI" id="CHEBI:50058"/>
        <dbReference type="EC" id="1.8.4.11"/>
    </reaction>
</comment>
<keyword evidence="8" id="KW-1185">Reference proteome</keyword>
<dbReference type="GO" id="GO:0008113">
    <property type="term" value="F:peptide-methionine (S)-S-oxide reductase activity"/>
    <property type="evidence" value="ECO:0007669"/>
    <property type="project" value="UniProtKB-UniRule"/>
</dbReference>
<evidence type="ECO:0000256" key="1">
    <source>
        <dbReference type="ARBA" id="ARBA00023002"/>
    </source>
</evidence>
<keyword evidence="1 4" id="KW-0560">Oxidoreductase</keyword>
<dbReference type="STRING" id="1499967.U27_06383"/>
<sequence length="209" mass="24044">MKKLMLTLCNRVVLAGLLVFLAFNTAHAETLPSDQLAKATFAGGCFWCMEPPYDKLEGVISTTSGYIGGHKDNPTYEEVSAGDTGHIEAVEIAYDPGKIRYEDLLEVFWRNIDPTEKDGQFCDYGDQYRTAIFYHNEEQKRLAEQSKQALLDSGKFKEIFTEIVPASTFYPAEDYHQDFYQNNPLRYAYYRSVCGRDARLEELWRKNQE</sequence>
<dbReference type="eggNOG" id="COG0225">
    <property type="taxonomic scope" value="Bacteria"/>
</dbReference>
<evidence type="ECO:0000256" key="5">
    <source>
        <dbReference type="SAM" id="SignalP"/>
    </source>
</evidence>